<feature type="region of interest" description="Disordered" evidence="1">
    <location>
        <begin position="57"/>
        <end position="103"/>
    </location>
</feature>
<reference evidence="2" key="1">
    <citation type="journal article" date="2021" name="Sci. Rep.">
        <title>Diploid genomic architecture of Nitzschia inconspicua, an elite biomass production diatom.</title>
        <authorList>
            <person name="Oliver A."/>
            <person name="Podell S."/>
            <person name="Pinowska A."/>
            <person name="Traller J.C."/>
            <person name="Smith S.R."/>
            <person name="McClure R."/>
            <person name="Beliaev A."/>
            <person name="Bohutskyi P."/>
            <person name="Hill E.A."/>
            <person name="Rabines A."/>
            <person name="Zheng H."/>
            <person name="Allen L.Z."/>
            <person name="Kuo A."/>
            <person name="Grigoriev I.V."/>
            <person name="Allen A.E."/>
            <person name="Hazlebeck D."/>
            <person name="Allen E.E."/>
        </authorList>
    </citation>
    <scope>NUCLEOTIDE SEQUENCE</scope>
    <source>
        <strain evidence="2">Hildebrandi</strain>
    </source>
</reference>
<keyword evidence="3" id="KW-1185">Reference proteome</keyword>
<feature type="compositionally biased region" description="Low complexity" evidence="1">
    <location>
        <begin position="57"/>
        <end position="80"/>
    </location>
</feature>
<name>A0A9K3K5L9_9STRA</name>
<accession>A0A9K3K5L9</accession>
<comment type="caution">
    <text evidence="2">The sequence shown here is derived from an EMBL/GenBank/DDBJ whole genome shotgun (WGS) entry which is preliminary data.</text>
</comment>
<reference evidence="2" key="2">
    <citation type="submission" date="2021-04" db="EMBL/GenBank/DDBJ databases">
        <authorList>
            <person name="Podell S."/>
        </authorList>
    </citation>
    <scope>NUCLEOTIDE SEQUENCE</scope>
    <source>
        <strain evidence="2">Hildebrandi</strain>
    </source>
</reference>
<dbReference type="EMBL" id="JAGRRH010000077">
    <property type="protein sequence ID" value="KAG7337667.1"/>
    <property type="molecule type" value="Genomic_DNA"/>
</dbReference>
<proteinExistence type="predicted"/>
<feature type="compositionally biased region" description="Basic and acidic residues" evidence="1">
    <location>
        <begin position="81"/>
        <end position="98"/>
    </location>
</feature>
<organism evidence="2 3">
    <name type="scientific">Nitzschia inconspicua</name>
    <dbReference type="NCBI Taxonomy" id="303405"/>
    <lineage>
        <taxon>Eukaryota</taxon>
        <taxon>Sar</taxon>
        <taxon>Stramenopiles</taxon>
        <taxon>Ochrophyta</taxon>
        <taxon>Bacillariophyta</taxon>
        <taxon>Bacillariophyceae</taxon>
        <taxon>Bacillariophycidae</taxon>
        <taxon>Bacillariales</taxon>
        <taxon>Bacillariaceae</taxon>
        <taxon>Nitzschia</taxon>
    </lineage>
</organism>
<gene>
    <name evidence="2" type="ORF">IV203_037007</name>
</gene>
<evidence type="ECO:0000313" key="2">
    <source>
        <dbReference type="EMBL" id="KAG7337667.1"/>
    </source>
</evidence>
<sequence length="180" mass="20978">MMTTTIPFGCSAFLLYTIPSNLPRLYQGHQKHHYYTQSSGGNTIFWALFASSFNTNGNSKNNNNGNNNSNKPKNNKLSNSEWERREEDRRRQQRKDDVVIGQTSKRNVHDYPLDVRSTEQEYSRQASQMEQQIYHYTKQGMEALNNLQLEQANTAFQKVFDLNPAAYLWQAGIVHYYLNN</sequence>
<protein>
    <submittedName>
        <fullName evidence="2">Uncharacterized protein</fullName>
    </submittedName>
</protein>
<dbReference type="AlphaFoldDB" id="A0A9K3K5L9"/>
<evidence type="ECO:0000256" key="1">
    <source>
        <dbReference type="SAM" id="MobiDB-lite"/>
    </source>
</evidence>
<evidence type="ECO:0000313" key="3">
    <source>
        <dbReference type="Proteomes" id="UP000693970"/>
    </source>
</evidence>
<dbReference type="Proteomes" id="UP000693970">
    <property type="component" value="Unassembled WGS sequence"/>
</dbReference>